<dbReference type="InterPro" id="IPR050287">
    <property type="entry name" value="MTA/SAH_deaminase"/>
</dbReference>
<evidence type="ECO:0000313" key="3">
    <source>
        <dbReference type="EMBL" id="KXA90245.1"/>
    </source>
</evidence>
<protein>
    <recommendedName>
        <fullName evidence="2">Amidohydrolase-related domain-containing protein</fullName>
    </recommendedName>
</protein>
<name>A0A133U7R2_9EURY</name>
<organism evidence="3 4">
    <name type="scientific">candidate division MSBL1 archaeon SCGC-AAA259B11</name>
    <dbReference type="NCBI Taxonomy" id="1698260"/>
    <lineage>
        <taxon>Archaea</taxon>
        <taxon>Methanobacteriati</taxon>
        <taxon>Methanobacteriota</taxon>
        <taxon>candidate division MSBL1</taxon>
    </lineage>
</organism>
<dbReference type="InterPro" id="IPR006680">
    <property type="entry name" value="Amidohydro-rel"/>
</dbReference>
<reference evidence="3 4" key="1">
    <citation type="journal article" date="2016" name="Sci. Rep.">
        <title>Metabolic traits of an uncultured archaeal lineage -MSBL1- from brine pools of the Red Sea.</title>
        <authorList>
            <person name="Mwirichia R."/>
            <person name="Alam I."/>
            <person name="Rashid M."/>
            <person name="Vinu M."/>
            <person name="Ba-Alawi W."/>
            <person name="Anthony Kamau A."/>
            <person name="Kamanda Ngugi D."/>
            <person name="Goker M."/>
            <person name="Klenk H.P."/>
            <person name="Bajic V."/>
            <person name="Stingl U."/>
        </authorList>
    </citation>
    <scope>NUCLEOTIDE SEQUENCE [LARGE SCALE GENOMIC DNA]</scope>
    <source>
        <strain evidence="3">SCGC-AAA259B11</strain>
    </source>
</reference>
<proteinExistence type="predicted"/>
<evidence type="ECO:0000313" key="4">
    <source>
        <dbReference type="Proteomes" id="UP000070184"/>
    </source>
</evidence>
<feature type="domain" description="Amidohydrolase-related" evidence="2">
    <location>
        <begin position="40"/>
        <end position="399"/>
    </location>
</feature>
<accession>A0A133U7R2</accession>
<sequence>MDRDNRILSGSVLIRDNEIREVENIEEGDFDTVIDAEGKIVMPGLVCAYARPYQILLRAAPLKVEPPSDFVQILQRIWWPMDESLTNEDTYNSTLAACMEFIKTGITFFGGSYSSQSSISKSLDNAASAIEESGLRAFIGFEASERNTRAEGARGMRENIRFLESRQKKTFKETRVRGMVGLSASFTVSEELLRHGKRVANRFDVPIVISAAEGEVGPYHNLEKFGNRTMERFRDIGVLSSNTVLGHCVHVNRDELSIIEKTGAKVAHTPMSDMLNATGVAPVLEMRERGIQVGLGNDGYFFDGFENIRSLFLLHKLLSRDPRRISPKEALKMATIEGARLYGIENKIGSIEPGKRADIILIDSSSTPTPVSRENVMDYIVSTVRSSDVKTVIVDGDIVMEDRNIKTLDEKRAIKRSKKTAKKVWKNLNMKRGENY</sequence>
<evidence type="ECO:0000259" key="2">
    <source>
        <dbReference type="Pfam" id="PF01979"/>
    </source>
</evidence>
<keyword evidence="4" id="KW-1185">Reference proteome</keyword>
<dbReference type="Gene3D" id="3.20.20.140">
    <property type="entry name" value="Metal-dependent hydrolases"/>
    <property type="match status" value="1"/>
</dbReference>
<dbReference type="InterPro" id="IPR032466">
    <property type="entry name" value="Metal_Hydrolase"/>
</dbReference>
<dbReference type="AlphaFoldDB" id="A0A133U7R2"/>
<evidence type="ECO:0000256" key="1">
    <source>
        <dbReference type="ARBA" id="ARBA00022801"/>
    </source>
</evidence>
<dbReference type="Pfam" id="PF01979">
    <property type="entry name" value="Amidohydro_1"/>
    <property type="match status" value="1"/>
</dbReference>
<dbReference type="Proteomes" id="UP000070184">
    <property type="component" value="Unassembled WGS sequence"/>
</dbReference>
<dbReference type="SUPFAM" id="SSF51338">
    <property type="entry name" value="Composite domain of metallo-dependent hydrolases"/>
    <property type="match status" value="1"/>
</dbReference>
<dbReference type="PANTHER" id="PTHR43794">
    <property type="entry name" value="AMINOHYDROLASE SSNA-RELATED"/>
    <property type="match status" value="1"/>
</dbReference>
<keyword evidence="1" id="KW-0378">Hydrolase</keyword>
<gene>
    <name evidence="3" type="ORF">AKJ61_01160</name>
</gene>
<dbReference type="SUPFAM" id="SSF51556">
    <property type="entry name" value="Metallo-dependent hydrolases"/>
    <property type="match status" value="1"/>
</dbReference>
<dbReference type="EMBL" id="LHXK01000009">
    <property type="protein sequence ID" value="KXA90245.1"/>
    <property type="molecule type" value="Genomic_DNA"/>
</dbReference>
<dbReference type="Gene3D" id="2.30.40.10">
    <property type="entry name" value="Urease, subunit C, domain 1"/>
    <property type="match status" value="1"/>
</dbReference>
<comment type="caution">
    <text evidence="3">The sequence shown here is derived from an EMBL/GenBank/DDBJ whole genome shotgun (WGS) entry which is preliminary data.</text>
</comment>
<dbReference type="InterPro" id="IPR011059">
    <property type="entry name" value="Metal-dep_hydrolase_composite"/>
</dbReference>
<dbReference type="GO" id="GO:0016810">
    <property type="term" value="F:hydrolase activity, acting on carbon-nitrogen (but not peptide) bonds"/>
    <property type="evidence" value="ECO:0007669"/>
    <property type="project" value="InterPro"/>
</dbReference>
<dbReference type="PANTHER" id="PTHR43794:SF11">
    <property type="entry name" value="AMIDOHYDROLASE-RELATED DOMAIN-CONTAINING PROTEIN"/>
    <property type="match status" value="1"/>
</dbReference>